<accession>A0AAE3VZC1</accession>
<sequence>MTRAPAVAAVAVLALTGCAAQATGAGGRGLTEVLDRLGQASAETYTAVYALGTGEMATVVSAPPRTATISGDDRLVVGPDGVTLCEDGTCSRPPGAADAPGGTGIVTTEQVRAMVSAAAHLPGVDVAVSTATFAGRETLCADVHGMSDFTVCVTEDGILASFRGDGEITLELTRLAESADASLVAL</sequence>
<name>A0AAE3VZC1_9ACTN</name>
<feature type="chain" id="PRO_5042270662" description="Lipoprotein" evidence="1">
    <location>
        <begin position="23"/>
        <end position="186"/>
    </location>
</feature>
<evidence type="ECO:0000313" key="2">
    <source>
        <dbReference type="EMBL" id="MDQ0367018.1"/>
    </source>
</evidence>
<organism evidence="2 3">
    <name type="scientific">Catenuloplanes indicus</name>
    <dbReference type="NCBI Taxonomy" id="137267"/>
    <lineage>
        <taxon>Bacteria</taxon>
        <taxon>Bacillati</taxon>
        <taxon>Actinomycetota</taxon>
        <taxon>Actinomycetes</taxon>
        <taxon>Micromonosporales</taxon>
        <taxon>Micromonosporaceae</taxon>
        <taxon>Catenuloplanes</taxon>
    </lineage>
</organism>
<evidence type="ECO:0000313" key="3">
    <source>
        <dbReference type="Proteomes" id="UP001240236"/>
    </source>
</evidence>
<evidence type="ECO:0008006" key="4">
    <source>
        <dbReference type="Google" id="ProtNLM"/>
    </source>
</evidence>
<evidence type="ECO:0000256" key="1">
    <source>
        <dbReference type="SAM" id="SignalP"/>
    </source>
</evidence>
<dbReference type="EMBL" id="JAUSUZ010000001">
    <property type="protein sequence ID" value="MDQ0367018.1"/>
    <property type="molecule type" value="Genomic_DNA"/>
</dbReference>
<keyword evidence="1" id="KW-0732">Signal</keyword>
<dbReference type="RefSeq" id="WP_307240777.1">
    <property type="nucleotide sequence ID" value="NZ_JAUSUZ010000001.1"/>
</dbReference>
<dbReference type="Proteomes" id="UP001240236">
    <property type="component" value="Unassembled WGS sequence"/>
</dbReference>
<dbReference type="PROSITE" id="PS51257">
    <property type="entry name" value="PROKAR_LIPOPROTEIN"/>
    <property type="match status" value="1"/>
</dbReference>
<gene>
    <name evidence="2" type="ORF">J2S42_003687</name>
</gene>
<keyword evidence="3" id="KW-1185">Reference proteome</keyword>
<feature type="signal peptide" evidence="1">
    <location>
        <begin position="1"/>
        <end position="22"/>
    </location>
</feature>
<protein>
    <recommendedName>
        <fullName evidence="4">Lipoprotein</fullName>
    </recommendedName>
</protein>
<reference evidence="2 3" key="1">
    <citation type="submission" date="2023-07" db="EMBL/GenBank/DDBJ databases">
        <title>Sequencing the genomes of 1000 actinobacteria strains.</title>
        <authorList>
            <person name="Klenk H.-P."/>
        </authorList>
    </citation>
    <scope>NUCLEOTIDE SEQUENCE [LARGE SCALE GENOMIC DNA]</scope>
    <source>
        <strain evidence="2 3">DSM 44709</strain>
    </source>
</reference>
<dbReference type="AlphaFoldDB" id="A0AAE3VZC1"/>
<proteinExistence type="predicted"/>
<comment type="caution">
    <text evidence="2">The sequence shown here is derived from an EMBL/GenBank/DDBJ whole genome shotgun (WGS) entry which is preliminary data.</text>
</comment>